<feature type="region of interest" description="Disordered" evidence="1">
    <location>
        <begin position="290"/>
        <end position="314"/>
    </location>
</feature>
<evidence type="ECO:0000313" key="3">
    <source>
        <dbReference type="Proteomes" id="UP000678499"/>
    </source>
</evidence>
<dbReference type="EMBL" id="CAJPEX010000583">
    <property type="protein sequence ID" value="CAG0916406.1"/>
    <property type="molecule type" value="Genomic_DNA"/>
</dbReference>
<evidence type="ECO:0000256" key="1">
    <source>
        <dbReference type="SAM" id="MobiDB-lite"/>
    </source>
</evidence>
<dbReference type="InterPro" id="IPR004245">
    <property type="entry name" value="DUF229"/>
</dbReference>
<keyword evidence="3" id="KW-1185">Reference proteome</keyword>
<dbReference type="PANTHER" id="PTHR10974:SF1">
    <property type="entry name" value="FI08016P-RELATED"/>
    <property type="match status" value="1"/>
</dbReference>
<evidence type="ECO:0000313" key="2">
    <source>
        <dbReference type="EMBL" id="CAD7276254.1"/>
    </source>
</evidence>
<dbReference type="PANTHER" id="PTHR10974">
    <property type="entry name" value="FI08016P-RELATED"/>
    <property type="match status" value="1"/>
</dbReference>
<dbReference type="EMBL" id="OA882620">
    <property type="protein sequence ID" value="CAD7276254.1"/>
    <property type="molecule type" value="Genomic_DNA"/>
</dbReference>
<dbReference type="OrthoDB" id="413313at2759"/>
<organism evidence="2">
    <name type="scientific">Notodromas monacha</name>
    <dbReference type="NCBI Taxonomy" id="399045"/>
    <lineage>
        <taxon>Eukaryota</taxon>
        <taxon>Metazoa</taxon>
        <taxon>Ecdysozoa</taxon>
        <taxon>Arthropoda</taxon>
        <taxon>Crustacea</taxon>
        <taxon>Oligostraca</taxon>
        <taxon>Ostracoda</taxon>
        <taxon>Podocopa</taxon>
        <taxon>Podocopida</taxon>
        <taxon>Cypridocopina</taxon>
        <taxon>Cypridoidea</taxon>
        <taxon>Cyprididae</taxon>
        <taxon>Notodromas</taxon>
    </lineage>
</organism>
<gene>
    <name evidence="2" type="ORF">NMOB1V02_LOCUS4026</name>
</gene>
<dbReference type="AlphaFoldDB" id="A0A7R9BJK4"/>
<reference evidence="2" key="1">
    <citation type="submission" date="2020-11" db="EMBL/GenBank/DDBJ databases">
        <authorList>
            <person name="Tran Van P."/>
        </authorList>
    </citation>
    <scope>NUCLEOTIDE SEQUENCE</scope>
</reference>
<protein>
    <submittedName>
        <fullName evidence="2">Uncharacterized protein</fullName>
    </submittedName>
</protein>
<accession>A0A7R9BJK4</accession>
<dbReference type="GO" id="GO:0005615">
    <property type="term" value="C:extracellular space"/>
    <property type="evidence" value="ECO:0007669"/>
    <property type="project" value="TreeGrafter"/>
</dbReference>
<sequence length="314" mass="35646">MPREIYRFHDMEYEEINMVVSSTGPYEPKFSGSVGVSCFDPRTKRKGYMFPHGLKMFLELNKAQFQMYKDKPKLFFTFQKQYSHDDSTRFRAVDKDVAEYLKWFTSNPEVYNTTVLIITDKSMVTGVSKEGQTLLQPVVKSRTCNEAGVPTRLCGCKESWKELDASDLKTLPNTAMDVASASEAVLAYMRKTATTPLFSHVGLSRPKRIPEELHFLFQNHVLFASDHLPKAKRKIPREMGYSPASSFSTCMDWGLEDIELMSMRRIQARKDTVGLQLTLGFSAGTSNSFYGAQSQERGPSKLQKVPDLVLPHSS</sequence>
<dbReference type="Proteomes" id="UP000678499">
    <property type="component" value="Unassembled WGS sequence"/>
</dbReference>
<name>A0A7R9BJK4_9CRUS</name>
<proteinExistence type="predicted"/>